<feature type="region of interest" description="Disordered" evidence="1">
    <location>
        <begin position="1"/>
        <end position="29"/>
    </location>
</feature>
<proteinExistence type="predicted"/>
<dbReference type="AlphaFoldDB" id="A0A699UUR5"/>
<sequence length="124" mass="13313">MHNAQDTCKAYAPESSGNPNPTASTTNPLADQMEILTVETPIPTISSPVLVACFTNSQELSSDTRLISKRVTNQEETPSLNNILTLTNRFEDILEVTTNSVDSDGVEADVSNMETTITASPTPI</sequence>
<accession>A0A699UUR5</accession>
<gene>
    <name evidence="2" type="ORF">Tci_897240</name>
</gene>
<evidence type="ECO:0000256" key="1">
    <source>
        <dbReference type="SAM" id="MobiDB-lite"/>
    </source>
</evidence>
<comment type="caution">
    <text evidence="2">The sequence shown here is derived from an EMBL/GenBank/DDBJ whole genome shotgun (WGS) entry which is preliminary data.</text>
</comment>
<feature type="compositionally biased region" description="Polar residues" evidence="1">
    <location>
        <begin position="15"/>
        <end position="29"/>
    </location>
</feature>
<organism evidence="2">
    <name type="scientific">Tanacetum cinerariifolium</name>
    <name type="common">Dalmatian daisy</name>
    <name type="synonym">Chrysanthemum cinerariifolium</name>
    <dbReference type="NCBI Taxonomy" id="118510"/>
    <lineage>
        <taxon>Eukaryota</taxon>
        <taxon>Viridiplantae</taxon>
        <taxon>Streptophyta</taxon>
        <taxon>Embryophyta</taxon>
        <taxon>Tracheophyta</taxon>
        <taxon>Spermatophyta</taxon>
        <taxon>Magnoliopsida</taxon>
        <taxon>eudicotyledons</taxon>
        <taxon>Gunneridae</taxon>
        <taxon>Pentapetalae</taxon>
        <taxon>asterids</taxon>
        <taxon>campanulids</taxon>
        <taxon>Asterales</taxon>
        <taxon>Asteraceae</taxon>
        <taxon>Asteroideae</taxon>
        <taxon>Anthemideae</taxon>
        <taxon>Anthemidinae</taxon>
        <taxon>Tanacetum</taxon>
    </lineage>
</organism>
<feature type="non-terminal residue" evidence="2">
    <location>
        <position position="124"/>
    </location>
</feature>
<dbReference type="EMBL" id="BKCJ011359347">
    <property type="protein sequence ID" value="GFD25271.1"/>
    <property type="molecule type" value="Genomic_DNA"/>
</dbReference>
<name>A0A699UUR5_TANCI</name>
<evidence type="ECO:0000313" key="2">
    <source>
        <dbReference type="EMBL" id="GFD25271.1"/>
    </source>
</evidence>
<protein>
    <submittedName>
        <fullName evidence="2">Uncharacterized protein</fullName>
    </submittedName>
</protein>
<reference evidence="2" key="1">
    <citation type="journal article" date="2019" name="Sci. Rep.">
        <title>Draft genome of Tanacetum cinerariifolium, the natural source of mosquito coil.</title>
        <authorList>
            <person name="Yamashiro T."/>
            <person name="Shiraishi A."/>
            <person name="Satake H."/>
            <person name="Nakayama K."/>
        </authorList>
    </citation>
    <scope>NUCLEOTIDE SEQUENCE</scope>
</reference>